<keyword evidence="1" id="KW-0472">Membrane</keyword>
<feature type="transmembrane region" description="Helical" evidence="1">
    <location>
        <begin position="12"/>
        <end position="34"/>
    </location>
</feature>
<keyword evidence="1" id="KW-0812">Transmembrane</keyword>
<dbReference type="EMBL" id="CAUOFW020007257">
    <property type="protein sequence ID" value="CAK9178210.1"/>
    <property type="molecule type" value="Genomic_DNA"/>
</dbReference>
<accession>A0ABC8U8W6</accession>
<proteinExistence type="predicted"/>
<sequence>NSRWLEKRVVFSMVLCGGYTMMCWWLWLMWVVAVRKRTEQLSEKGKREEHAVAREGG</sequence>
<dbReference type="Proteomes" id="UP001642360">
    <property type="component" value="Unassembled WGS sequence"/>
</dbReference>
<comment type="caution">
    <text evidence="2">The sequence shown here is derived from an EMBL/GenBank/DDBJ whole genome shotgun (WGS) entry which is preliminary data.</text>
</comment>
<evidence type="ECO:0000313" key="3">
    <source>
        <dbReference type="Proteomes" id="UP001642360"/>
    </source>
</evidence>
<gene>
    <name evidence="2" type="ORF">ILEXP_LOCUS48126</name>
</gene>
<feature type="non-terminal residue" evidence="2">
    <location>
        <position position="57"/>
    </location>
</feature>
<keyword evidence="3" id="KW-1185">Reference proteome</keyword>
<protein>
    <submittedName>
        <fullName evidence="2">Uncharacterized protein</fullName>
    </submittedName>
</protein>
<organism evidence="2 3">
    <name type="scientific">Ilex paraguariensis</name>
    <name type="common">yerba mate</name>
    <dbReference type="NCBI Taxonomy" id="185542"/>
    <lineage>
        <taxon>Eukaryota</taxon>
        <taxon>Viridiplantae</taxon>
        <taxon>Streptophyta</taxon>
        <taxon>Embryophyta</taxon>
        <taxon>Tracheophyta</taxon>
        <taxon>Spermatophyta</taxon>
        <taxon>Magnoliopsida</taxon>
        <taxon>eudicotyledons</taxon>
        <taxon>Gunneridae</taxon>
        <taxon>Pentapetalae</taxon>
        <taxon>asterids</taxon>
        <taxon>campanulids</taxon>
        <taxon>Aquifoliales</taxon>
        <taxon>Aquifoliaceae</taxon>
        <taxon>Ilex</taxon>
    </lineage>
</organism>
<name>A0ABC8U8W6_9AQUA</name>
<reference evidence="2 3" key="1">
    <citation type="submission" date="2024-02" db="EMBL/GenBank/DDBJ databases">
        <authorList>
            <person name="Vignale AGUSTIN F."/>
            <person name="Sosa J E."/>
            <person name="Modenutti C."/>
        </authorList>
    </citation>
    <scope>NUCLEOTIDE SEQUENCE [LARGE SCALE GENOMIC DNA]</scope>
</reference>
<dbReference type="AlphaFoldDB" id="A0ABC8U8W6"/>
<evidence type="ECO:0000256" key="1">
    <source>
        <dbReference type="SAM" id="Phobius"/>
    </source>
</evidence>
<keyword evidence="1" id="KW-1133">Transmembrane helix</keyword>
<evidence type="ECO:0000313" key="2">
    <source>
        <dbReference type="EMBL" id="CAK9178210.1"/>
    </source>
</evidence>
<feature type="non-terminal residue" evidence="2">
    <location>
        <position position="1"/>
    </location>
</feature>